<dbReference type="AlphaFoldDB" id="A0A5C6EEB5"/>
<evidence type="ECO:0000313" key="2">
    <source>
        <dbReference type="EMBL" id="TWU46337.1"/>
    </source>
</evidence>
<protein>
    <submittedName>
        <fullName evidence="2">Blue light-and temperature-regulated antirepressor YcgF</fullName>
    </submittedName>
</protein>
<evidence type="ECO:0000259" key="1">
    <source>
        <dbReference type="PROSITE" id="PS50925"/>
    </source>
</evidence>
<accession>A0A5C6EEB5</accession>
<dbReference type="GO" id="GO:0009882">
    <property type="term" value="F:blue light photoreceptor activity"/>
    <property type="evidence" value="ECO:0007669"/>
    <property type="project" value="InterPro"/>
</dbReference>
<dbReference type="Gene3D" id="3.30.70.100">
    <property type="match status" value="1"/>
</dbReference>
<sequence>MFKRILYTSRAAEGITMRDVYDILRVAHNRNSESGLTGGLLLIDGYFLQVLEGAPYSVDERYKRIVADQRHHDVVLRLAESNSELLFPSEWMALQDGHDVDPDLLAEHAYQIGMPEKTFSGQQVLAFLTDCFARSTVE</sequence>
<dbReference type="GO" id="GO:0071949">
    <property type="term" value="F:FAD binding"/>
    <property type="evidence" value="ECO:0007669"/>
    <property type="project" value="InterPro"/>
</dbReference>
<evidence type="ECO:0000313" key="3">
    <source>
        <dbReference type="Proteomes" id="UP000318288"/>
    </source>
</evidence>
<gene>
    <name evidence="2" type="primary">ycgF_3</name>
    <name evidence="2" type="ORF">Poly51_57330</name>
</gene>
<proteinExistence type="predicted"/>
<comment type="caution">
    <text evidence="2">The sequence shown here is derived from an EMBL/GenBank/DDBJ whole genome shotgun (WGS) entry which is preliminary data.</text>
</comment>
<dbReference type="Pfam" id="PF04940">
    <property type="entry name" value="BLUF"/>
    <property type="match status" value="1"/>
</dbReference>
<dbReference type="InterPro" id="IPR007024">
    <property type="entry name" value="BLUF_domain"/>
</dbReference>
<dbReference type="SUPFAM" id="SSF54975">
    <property type="entry name" value="Acylphosphatase/BLUF domain-like"/>
    <property type="match status" value="1"/>
</dbReference>
<dbReference type="EMBL" id="SJPW01000008">
    <property type="protein sequence ID" value="TWU46337.1"/>
    <property type="molecule type" value="Genomic_DNA"/>
</dbReference>
<dbReference type="SMART" id="SM01034">
    <property type="entry name" value="BLUF"/>
    <property type="match status" value="1"/>
</dbReference>
<organism evidence="2 3">
    <name type="scientific">Rubripirellula tenax</name>
    <dbReference type="NCBI Taxonomy" id="2528015"/>
    <lineage>
        <taxon>Bacteria</taxon>
        <taxon>Pseudomonadati</taxon>
        <taxon>Planctomycetota</taxon>
        <taxon>Planctomycetia</taxon>
        <taxon>Pirellulales</taxon>
        <taxon>Pirellulaceae</taxon>
        <taxon>Rubripirellula</taxon>
    </lineage>
</organism>
<feature type="domain" description="BLUF" evidence="1">
    <location>
        <begin position="2"/>
        <end position="94"/>
    </location>
</feature>
<dbReference type="InterPro" id="IPR036046">
    <property type="entry name" value="Acylphosphatase-like_dom_sf"/>
</dbReference>
<keyword evidence="3" id="KW-1185">Reference proteome</keyword>
<dbReference type="RefSeq" id="WP_146462142.1">
    <property type="nucleotide sequence ID" value="NZ_SJPW01000008.1"/>
</dbReference>
<dbReference type="PROSITE" id="PS50925">
    <property type="entry name" value="BLUF"/>
    <property type="match status" value="1"/>
</dbReference>
<dbReference type="OrthoDB" id="196105at2"/>
<name>A0A5C6EEB5_9BACT</name>
<reference evidence="2 3" key="1">
    <citation type="submission" date="2019-02" db="EMBL/GenBank/DDBJ databases">
        <title>Deep-cultivation of Planctomycetes and their phenomic and genomic characterization uncovers novel biology.</title>
        <authorList>
            <person name="Wiegand S."/>
            <person name="Jogler M."/>
            <person name="Boedeker C."/>
            <person name="Pinto D."/>
            <person name="Vollmers J."/>
            <person name="Rivas-Marin E."/>
            <person name="Kohn T."/>
            <person name="Peeters S.H."/>
            <person name="Heuer A."/>
            <person name="Rast P."/>
            <person name="Oberbeckmann S."/>
            <person name="Bunk B."/>
            <person name="Jeske O."/>
            <person name="Meyerdierks A."/>
            <person name="Storesund J.E."/>
            <person name="Kallscheuer N."/>
            <person name="Luecker S."/>
            <person name="Lage O.M."/>
            <person name="Pohl T."/>
            <person name="Merkel B.J."/>
            <person name="Hornburger P."/>
            <person name="Mueller R.-W."/>
            <person name="Bruemmer F."/>
            <person name="Labrenz M."/>
            <person name="Spormann A.M."/>
            <person name="Op Den Camp H."/>
            <person name="Overmann J."/>
            <person name="Amann R."/>
            <person name="Jetten M.S.M."/>
            <person name="Mascher T."/>
            <person name="Medema M.H."/>
            <person name="Devos D.P."/>
            <person name="Kaster A.-K."/>
            <person name="Ovreas L."/>
            <person name="Rohde M."/>
            <person name="Galperin M.Y."/>
            <person name="Jogler C."/>
        </authorList>
    </citation>
    <scope>NUCLEOTIDE SEQUENCE [LARGE SCALE GENOMIC DNA]</scope>
    <source>
        <strain evidence="2 3">Poly51</strain>
    </source>
</reference>
<dbReference type="Proteomes" id="UP000318288">
    <property type="component" value="Unassembled WGS sequence"/>
</dbReference>